<dbReference type="InterPro" id="IPR005361">
    <property type="entry name" value="UPF0158"/>
</dbReference>
<evidence type="ECO:0000313" key="2">
    <source>
        <dbReference type="Proteomes" id="UP001596253"/>
    </source>
</evidence>
<dbReference type="Proteomes" id="UP001596253">
    <property type="component" value="Unassembled WGS sequence"/>
</dbReference>
<dbReference type="Pfam" id="PF03682">
    <property type="entry name" value="UPF0158"/>
    <property type="match status" value="1"/>
</dbReference>
<dbReference type="EMBL" id="JBHSSD010000040">
    <property type="protein sequence ID" value="MFC6164811.1"/>
    <property type="molecule type" value="Genomic_DNA"/>
</dbReference>
<proteinExistence type="predicted"/>
<protein>
    <submittedName>
        <fullName evidence="1">UPF0158 family protein</fullName>
    </submittedName>
</protein>
<comment type="caution">
    <text evidence="1">The sequence shown here is derived from an EMBL/GenBank/DDBJ whole genome shotgun (WGS) entry which is preliminary data.</text>
</comment>
<organism evidence="1 2">
    <name type="scientific">Lactiplantibacillus dongliensis</name>
    <dbReference type="NCBI Taxonomy" id="2559919"/>
    <lineage>
        <taxon>Bacteria</taxon>
        <taxon>Bacillati</taxon>
        <taxon>Bacillota</taxon>
        <taxon>Bacilli</taxon>
        <taxon>Lactobacillales</taxon>
        <taxon>Lactobacillaceae</taxon>
        <taxon>Lactiplantibacillus</taxon>
    </lineage>
</organism>
<gene>
    <name evidence="1" type="ORF">ACFP3T_09045</name>
</gene>
<accession>A0ABW1R7X7</accession>
<evidence type="ECO:0000313" key="1">
    <source>
        <dbReference type="EMBL" id="MFC6164811.1"/>
    </source>
</evidence>
<name>A0ABW1R7X7_9LACO</name>
<dbReference type="RefSeq" id="WP_137639598.1">
    <property type="nucleotide sequence ID" value="NZ_BJDK01000007.1"/>
</dbReference>
<sequence length="131" mass="15533">MQVKLDDVMEAVEMANDESRYYYNKVTGEVAMVMLDADSDEIEAHFDQYLSLPSKYDINDYHIMEAFIWQLPDGKQQAQLTRSISGRGAFRYFRDRLADFGMTDQWYRFRDAAYRNIAIEWCQDNQIMVVK</sequence>
<keyword evidence="2" id="KW-1185">Reference proteome</keyword>
<reference evidence="2" key="1">
    <citation type="journal article" date="2019" name="Int. J. Syst. Evol. Microbiol.">
        <title>The Global Catalogue of Microorganisms (GCM) 10K type strain sequencing project: providing services to taxonomists for standard genome sequencing and annotation.</title>
        <authorList>
            <consortium name="The Broad Institute Genomics Platform"/>
            <consortium name="The Broad Institute Genome Sequencing Center for Infectious Disease"/>
            <person name="Wu L."/>
            <person name="Ma J."/>
        </authorList>
    </citation>
    <scope>NUCLEOTIDE SEQUENCE [LARGE SCALE GENOMIC DNA]</scope>
    <source>
        <strain evidence="2">CCM 8932</strain>
    </source>
</reference>